<dbReference type="PANTHER" id="PTHR46082">
    <property type="entry name" value="ATP/GTP-BINDING PROTEIN-RELATED"/>
    <property type="match status" value="1"/>
</dbReference>
<sequence length="470" mass="53190">MSKRDSLDFLANSLLDKTLLSNPSITDELLTELAFLPLAIAQAAAYLSRNKLSISRYLHLLRNTDQDLSNLMSAEFLDLTRPRGAPNAIANTWIVSFDQIRLTDQTAVDLLAFVSYIEPKAIPRSILPLVPPEEQLVRAIGTLLGYAFFIERSEDTYDMHRLVQKATKIWLDKHPLEKEEARKKAVEHLAGVFPDAAINYDNMPMCREYLPHALKVAQSAQGEDLASHYTQCQLLGHFFMWDGRFRECIYWLEQAIELFERVVAIESKVLREDDPSRLGSQHQLASAYLEDGRIGEAIKLLAQVDAIRSKVLREDDRSRLASQHELARAYLADGRIGEAIEVFERVVAIESKVLREDHSNRLSSQHALASAYLEDGRIGEAIELFERVAAIRSKVLREDHSDRLVSEHALVSAYLADGRIGEAIKLFAQVVAIESKVLREDVLKGDECNDLREKLDRLAYSPVCKICPRE</sequence>
<dbReference type="Pfam" id="PF13424">
    <property type="entry name" value="TPR_12"/>
    <property type="match status" value="1"/>
</dbReference>
<proteinExistence type="predicted"/>
<accession>A0A6G1HWN2</accession>
<name>A0A6G1HWN2_9PEZI</name>
<reference evidence="1" key="1">
    <citation type="journal article" date="2020" name="Stud. Mycol.">
        <title>101 Dothideomycetes genomes: a test case for predicting lifestyles and emergence of pathogens.</title>
        <authorList>
            <person name="Haridas S."/>
            <person name="Albert R."/>
            <person name="Binder M."/>
            <person name="Bloem J."/>
            <person name="Labutti K."/>
            <person name="Salamov A."/>
            <person name="Andreopoulos B."/>
            <person name="Baker S."/>
            <person name="Barry K."/>
            <person name="Bills G."/>
            <person name="Bluhm B."/>
            <person name="Cannon C."/>
            <person name="Castanera R."/>
            <person name="Culley D."/>
            <person name="Daum C."/>
            <person name="Ezra D."/>
            <person name="Gonzalez J."/>
            <person name="Henrissat B."/>
            <person name="Kuo A."/>
            <person name="Liang C."/>
            <person name="Lipzen A."/>
            <person name="Lutzoni F."/>
            <person name="Magnuson J."/>
            <person name="Mondo S."/>
            <person name="Nolan M."/>
            <person name="Ohm R."/>
            <person name="Pangilinan J."/>
            <person name="Park H.-J."/>
            <person name="Ramirez L."/>
            <person name="Alfaro M."/>
            <person name="Sun H."/>
            <person name="Tritt A."/>
            <person name="Yoshinaga Y."/>
            <person name="Zwiers L.-H."/>
            <person name="Turgeon B."/>
            <person name="Goodwin S."/>
            <person name="Spatafora J."/>
            <person name="Crous P."/>
            <person name="Grigoriev I."/>
        </authorList>
    </citation>
    <scope>NUCLEOTIDE SEQUENCE</scope>
    <source>
        <strain evidence="1">CBS 262.69</strain>
    </source>
</reference>
<dbReference type="OrthoDB" id="20872at2759"/>
<dbReference type="SUPFAM" id="SSF48452">
    <property type="entry name" value="TPR-like"/>
    <property type="match status" value="2"/>
</dbReference>
<dbReference type="Proteomes" id="UP000799640">
    <property type="component" value="Unassembled WGS sequence"/>
</dbReference>
<dbReference type="AlphaFoldDB" id="A0A6G1HWN2"/>
<dbReference type="SMART" id="SM00028">
    <property type="entry name" value="TPR"/>
    <property type="match status" value="3"/>
</dbReference>
<dbReference type="InterPro" id="IPR011990">
    <property type="entry name" value="TPR-like_helical_dom_sf"/>
</dbReference>
<organism evidence="1 2">
    <name type="scientific">Trichodelitschia bisporula</name>
    <dbReference type="NCBI Taxonomy" id="703511"/>
    <lineage>
        <taxon>Eukaryota</taxon>
        <taxon>Fungi</taxon>
        <taxon>Dikarya</taxon>
        <taxon>Ascomycota</taxon>
        <taxon>Pezizomycotina</taxon>
        <taxon>Dothideomycetes</taxon>
        <taxon>Dothideomycetes incertae sedis</taxon>
        <taxon>Phaeotrichales</taxon>
        <taxon>Phaeotrichaceae</taxon>
        <taxon>Trichodelitschia</taxon>
    </lineage>
</organism>
<evidence type="ECO:0000313" key="2">
    <source>
        <dbReference type="Proteomes" id="UP000799640"/>
    </source>
</evidence>
<dbReference type="PANTHER" id="PTHR46082:SF6">
    <property type="entry name" value="AAA+ ATPASE DOMAIN-CONTAINING PROTEIN-RELATED"/>
    <property type="match status" value="1"/>
</dbReference>
<keyword evidence="2" id="KW-1185">Reference proteome</keyword>
<evidence type="ECO:0000313" key="1">
    <source>
        <dbReference type="EMBL" id="KAF2400145.1"/>
    </source>
</evidence>
<dbReference type="InterPro" id="IPR019734">
    <property type="entry name" value="TPR_rpt"/>
</dbReference>
<dbReference type="EMBL" id="ML996695">
    <property type="protein sequence ID" value="KAF2400145.1"/>
    <property type="molecule type" value="Genomic_DNA"/>
</dbReference>
<gene>
    <name evidence="1" type="ORF">EJ06DRAFT_577362</name>
</gene>
<dbReference type="InterPro" id="IPR053137">
    <property type="entry name" value="NLR-like"/>
</dbReference>
<dbReference type="Gene3D" id="1.25.40.10">
    <property type="entry name" value="Tetratricopeptide repeat domain"/>
    <property type="match status" value="1"/>
</dbReference>
<protein>
    <submittedName>
        <fullName evidence="1">TPR-like protein</fullName>
    </submittedName>
</protein>